<keyword evidence="2" id="KW-1185">Reference proteome</keyword>
<dbReference type="Proteomes" id="UP000831701">
    <property type="component" value="Chromosome 14"/>
</dbReference>
<dbReference type="EMBL" id="CM041544">
    <property type="protein sequence ID" value="KAI3363572.1"/>
    <property type="molecule type" value="Genomic_DNA"/>
</dbReference>
<accession>A0ACB8W6V1</accession>
<protein>
    <submittedName>
        <fullName evidence="1">Uncharacterized protein</fullName>
    </submittedName>
</protein>
<evidence type="ECO:0000313" key="2">
    <source>
        <dbReference type="Proteomes" id="UP000831701"/>
    </source>
</evidence>
<evidence type="ECO:0000313" key="1">
    <source>
        <dbReference type="EMBL" id="KAI3363572.1"/>
    </source>
</evidence>
<reference evidence="1" key="1">
    <citation type="submission" date="2022-04" db="EMBL/GenBank/DDBJ databases">
        <title>Jade perch genome.</title>
        <authorList>
            <person name="Chao B."/>
        </authorList>
    </citation>
    <scope>NUCLEOTIDE SEQUENCE</scope>
    <source>
        <strain evidence="1">CB-2022</strain>
    </source>
</reference>
<gene>
    <name evidence="1" type="ORF">L3Q82_012159</name>
</gene>
<proteinExistence type="predicted"/>
<comment type="caution">
    <text evidence="1">The sequence shown here is derived from an EMBL/GenBank/DDBJ whole genome shotgun (WGS) entry which is preliminary data.</text>
</comment>
<sequence>MCLGCSSHLESGSQQISSSCVSEATAAAGRRHCGGVMPGSPYNISKNDRELQQVVLSAAYSFNNQSNEVFLFKPSFIVRAQRQIVKGVRYVVEFKISRTVCRKRDNSNLSDCDFQPEGPLHQVSLSRRFGVTWRFG</sequence>
<organism evidence="1 2">
    <name type="scientific">Scortum barcoo</name>
    <name type="common">barcoo grunter</name>
    <dbReference type="NCBI Taxonomy" id="214431"/>
    <lineage>
        <taxon>Eukaryota</taxon>
        <taxon>Metazoa</taxon>
        <taxon>Chordata</taxon>
        <taxon>Craniata</taxon>
        <taxon>Vertebrata</taxon>
        <taxon>Euteleostomi</taxon>
        <taxon>Actinopterygii</taxon>
        <taxon>Neopterygii</taxon>
        <taxon>Teleostei</taxon>
        <taxon>Neoteleostei</taxon>
        <taxon>Acanthomorphata</taxon>
        <taxon>Eupercaria</taxon>
        <taxon>Centrarchiformes</taxon>
        <taxon>Terapontoidei</taxon>
        <taxon>Terapontidae</taxon>
        <taxon>Scortum</taxon>
    </lineage>
</organism>
<name>A0ACB8W6V1_9TELE</name>